<comment type="caution">
    <text evidence="2">The sequence shown here is derived from an EMBL/GenBank/DDBJ whole genome shotgun (WGS) entry which is preliminary data.</text>
</comment>
<feature type="region of interest" description="Disordered" evidence="1">
    <location>
        <begin position="29"/>
        <end position="48"/>
    </location>
</feature>
<dbReference type="Proteomes" id="UP001500506">
    <property type="component" value="Unassembled WGS sequence"/>
</dbReference>
<evidence type="ECO:0000256" key="1">
    <source>
        <dbReference type="SAM" id="MobiDB-lite"/>
    </source>
</evidence>
<dbReference type="RefSeq" id="WP_344257658.1">
    <property type="nucleotide sequence ID" value="NZ_BAAANH010000011.1"/>
</dbReference>
<evidence type="ECO:0000313" key="2">
    <source>
        <dbReference type="EMBL" id="GAA1772156.1"/>
    </source>
</evidence>
<gene>
    <name evidence="2" type="ORF">GCM10009747_37420</name>
</gene>
<dbReference type="EMBL" id="BAAANH010000011">
    <property type="protein sequence ID" value="GAA1772156.1"/>
    <property type="molecule type" value="Genomic_DNA"/>
</dbReference>
<protein>
    <submittedName>
        <fullName evidence="2">Uncharacterized protein</fullName>
    </submittedName>
</protein>
<keyword evidence="3" id="KW-1185">Reference proteome</keyword>
<sequence>MSSSEFHVTLDLSDDDAYGALVNALTGYADEQRGYADDAQTPADADNHRDTAAVADALREEIERQLDDRGQS</sequence>
<reference evidence="3" key="1">
    <citation type="journal article" date="2019" name="Int. J. Syst. Evol. Microbiol.">
        <title>The Global Catalogue of Microorganisms (GCM) 10K type strain sequencing project: providing services to taxonomists for standard genome sequencing and annotation.</title>
        <authorList>
            <consortium name="The Broad Institute Genomics Platform"/>
            <consortium name="The Broad Institute Genome Sequencing Center for Infectious Disease"/>
            <person name="Wu L."/>
            <person name="Ma J."/>
        </authorList>
    </citation>
    <scope>NUCLEOTIDE SEQUENCE [LARGE SCALE GENOMIC DNA]</scope>
    <source>
        <strain evidence="3">JCM 14319</strain>
    </source>
</reference>
<accession>A0ABP4X8L0</accession>
<proteinExistence type="predicted"/>
<evidence type="ECO:0000313" key="3">
    <source>
        <dbReference type="Proteomes" id="UP001500506"/>
    </source>
</evidence>
<name>A0ABP4X8L0_9MICO</name>
<organism evidence="2 3">
    <name type="scientific">Agromyces humatus</name>
    <dbReference type="NCBI Taxonomy" id="279573"/>
    <lineage>
        <taxon>Bacteria</taxon>
        <taxon>Bacillati</taxon>
        <taxon>Actinomycetota</taxon>
        <taxon>Actinomycetes</taxon>
        <taxon>Micrococcales</taxon>
        <taxon>Microbacteriaceae</taxon>
        <taxon>Agromyces</taxon>
    </lineage>
</organism>